<keyword evidence="2" id="KW-0119">Carbohydrate metabolism</keyword>
<name>A0ABZ0M466_9ACTN</name>
<protein>
    <submittedName>
        <fullName evidence="5">Fibronectin type III domain-containing protein</fullName>
    </submittedName>
</protein>
<dbReference type="SMART" id="SM00060">
    <property type="entry name" value="FN3"/>
    <property type="match status" value="3"/>
</dbReference>
<feature type="region of interest" description="Disordered" evidence="3">
    <location>
        <begin position="190"/>
        <end position="215"/>
    </location>
</feature>
<evidence type="ECO:0000259" key="4">
    <source>
        <dbReference type="PROSITE" id="PS50853"/>
    </source>
</evidence>
<keyword evidence="6" id="KW-1185">Reference proteome</keyword>
<organism evidence="5 6">
    <name type="scientific">Streptomyces solicathayae</name>
    <dbReference type="NCBI Taxonomy" id="3081768"/>
    <lineage>
        <taxon>Bacteria</taxon>
        <taxon>Bacillati</taxon>
        <taxon>Actinomycetota</taxon>
        <taxon>Actinomycetes</taxon>
        <taxon>Kitasatosporales</taxon>
        <taxon>Streptomycetaceae</taxon>
        <taxon>Streptomyces</taxon>
    </lineage>
</organism>
<feature type="domain" description="Fibronectin type-III" evidence="4">
    <location>
        <begin position="24"/>
        <end position="111"/>
    </location>
</feature>
<keyword evidence="2" id="KW-0624">Polysaccharide degradation</keyword>
<accession>A0ABZ0M466</accession>
<keyword evidence="1" id="KW-0326">Glycosidase</keyword>
<sequence>MTIAAFSVAACAKAPAPDTRAPTAPRGVTAEAGSATTVHVMWSASADDRGVAVYEIHREGRKVKEVPATTLMTDIEGLAPETPYAFTVLARDAAGNRSPHSTKIPVTTLAATTRDTRPPTRPTSVRGTVTGPRTVTLTWHAATDDTNVTAYDIYQADTRIHTVPGTAGTARITTLRPGTIYTFTVRARDAAENESPDSPPVDLTTPGGAIPTATAPTDLTVTATKREITVTWTPPKPDGAQVTEHQLHLDGHLATTIVWGTTPPPGRATYTFTVQDPPGTRYTVKLRAKLPDGTWGTFSAQRTVVVGGPR</sequence>
<evidence type="ECO:0000256" key="1">
    <source>
        <dbReference type="ARBA" id="ARBA00023295"/>
    </source>
</evidence>
<feature type="domain" description="Fibronectin type-III" evidence="4">
    <location>
        <begin position="121"/>
        <end position="208"/>
    </location>
</feature>
<evidence type="ECO:0000313" key="6">
    <source>
        <dbReference type="Proteomes" id="UP001301731"/>
    </source>
</evidence>
<dbReference type="InterPro" id="IPR050713">
    <property type="entry name" value="RTP_Phos/Ushers"/>
</dbReference>
<dbReference type="CDD" id="cd00063">
    <property type="entry name" value="FN3"/>
    <property type="match status" value="3"/>
</dbReference>
<dbReference type="Pfam" id="PF00041">
    <property type="entry name" value="fn3"/>
    <property type="match status" value="3"/>
</dbReference>
<dbReference type="Gene3D" id="2.60.40.10">
    <property type="entry name" value="Immunoglobulins"/>
    <property type="match status" value="3"/>
</dbReference>
<evidence type="ECO:0000256" key="2">
    <source>
        <dbReference type="ARBA" id="ARBA00023326"/>
    </source>
</evidence>
<keyword evidence="1" id="KW-0378">Hydrolase</keyword>
<reference evidence="5 6" key="1">
    <citation type="submission" date="2023-10" db="EMBL/GenBank/DDBJ databases">
        <title>The genome sequence of Streptomyces sp. HUAS YS2.</title>
        <authorList>
            <person name="Mo P."/>
        </authorList>
    </citation>
    <scope>NUCLEOTIDE SEQUENCE [LARGE SCALE GENOMIC DNA]</scope>
    <source>
        <strain evidence="5 6">HUAS YS2</strain>
    </source>
</reference>
<dbReference type="Proteomes" id="UP001301731">
    <property type="component" value="Chromosome"/>
</dbReference>
<dbReference type="PANTHER" id="PTHR46957">
    <property type="entry name" value="CYTOKINE RECEPTOR"/>
    <property type="match status" value="1"/>
</dbReference>
<evidence type="ECO:0000313" key="5">
    <source>
        <dbReference type="EMBL" id="WOX26572.1"/>
    </source>
</evidence>
<feature type="domain" description="Fibronectin type-III" evidence="4">
    <location>
        <begin position="215"/>
        <end position="309"/>
    </location>
</feature>
<dbReference type="PROSITE" id="PS50853">
    <property type="entry name" value="FN3"/>
    <property type="match status" value="3"/>
</dbReference>
<evidence type="ECO:0000256" key="3">
    <source>
        <dbReference type="SAM" id="MobiDB-lite"/>
    </source>
</evidence>
<gene>
    <name evidence="5" type="ORF">R2D22_07490</name>
</gene>
<dbReference type="PANTHER" id="PTHR46957:SF3">
    <property type="entry name" value="CYTOKINE RECEPTOR"/>
    <property type="match status" value="1"/>
</dbReference>
<dbReference type="InterPro" id="IPR036116">
    <property type="entry name" value="FN3_sf"/>
</dbReference>
<dbReference type="InterPro" id="IPR013783">
    <property type="entry name" value="Ig-like_fold"/>
</dbReference>
<dbReference type="InterPro" id="IPR003961">
    <property type="entry name" value="FN3_dom"/>
</dbReference>
<dbReference type="EMBL" id="CP137573">
    <property type="protein sequence ID" value="WOX26572.1"/>
    <property type="molecule type" value="Genomic_DNA"/>
</dbReference>
<dbReference type="SUPFAM" id="SSF49265">
    <property type="entry name" value="Fibronectin type III"/>
    <property type="match status" value="2"/>
</dbReference>
<proteinExistence type="predicted"/>
<feature type="compositionally biased region" description="Low complexity" evidence="3">
    <location>
        <begin position="204"/>
        <end position="215"/>
    </location>
</feature>